<accession>G8JMC0</accession>
<feature type="compositionally biased region" description="Low complexity" evidence="1">
    <location>
        <begin position="852"/>
        <end position="863"/>
    </location>
</feature>
<feature type="compositionally biased region" description="Polar residues" evidence="1">
    <location>
        <begin position="830"/>
        <end position="851"/>
    </location>
</feature>
<dbReference type="InterPro" id="IPR058155">
    <property type="entry name" value="Skg3/CAF120-like_PH"/>
</dbReference>
<dbReference type="OMA" id="AYDEYKG"/>
<evidence type="ECO:0000313" key="4">
    <source>
        <dbReference type="Proteomes" id="UP000006790"/>
    </source>
</evidence>
<evidence type="ECO:0000259" key="2">
    <source>
        <dbReference type="Pfam" id="PF25381"/>
    </source>
</evidence>
<dbReference type="eggNOG" id="ENOG502QPV9">
    <property type="taxonomic scope" value="Eukaryota"/>
</dbReference>
<dbReference type="AlphaFoldDB" id="G8JMC0"/>
<dbReference type="KEGG" id="erc:Ecym_1071"/>
<feature type="compositionally biased region" description="Low complexity" evidence="1">
    <location>
        <begin position="993"/>
        <end position="1002"/>
    </location>
</feature>
<evidence type="ECO:0000256" key="1">
    <source>
        <dbReference type="SAM" id="MobiDB-lite"/>
    </source>
</evidence>
<dbReference type="InterPro" id="IPR011993">
    <property type="entry name" value="PH-like_dom_sf"/>
</dbReference>
<feature type="compositionally biased region" description="Polar residues" evidence="1">
    <location>
        <begin position="407"/>
        <end position="445"/>
    </location>
</feature>
<feature type="domain" description="Skg3/CAF120-like PH-like" evidence="2">
    <location>
        <begin position="176"/>
        <end position="335"/>
    </location>
</feature>
<dbReference type="InParanoid" id="G8JMC0"/>
<name>G8JMC0_ERECY</name>
<gene>
    <name evidence="3" type="ordered locus">Ecym_1071</name>
</gene>
<organism evidence="3 4">
    <name type="scientific">Eremothecium cymbalariae (strain CBS 270.75 / DBVPG 7215 / KCTC 17166 / NRRL Y-17582)</name>
    <name type="common">Yeast</name>
    <dbReference type="NCBI Taxonomy" id="931890"/>
    <lineage>
        <taxon>Eukaryota</taxon>
        <taxon>Fungi</taxon>
        <taxon>Dikarya</taxon>
        <taxon>Ascomycota</taxon>
        <taxon>Saccharomycotina</taxon>
        <taxon>Saccharomycetes</taxon>
        <taxon>Saccharomycetales</taxon>
        <taxon>Saccharomycetaceae</taxon>
        <taxon>Eremothecium</taxon>
    </lineage>
</organism>
<feature type="compositionally biased region" description="Polar residues" evidence="1">
    <location>
        <begin position="864"/>
        <end position="881"/>
    </location>
</feature>
<reference evidence="4" key="1">
    <citation type="journal article" date="2012" name="G3 (Bethesda)">
        <title>Pichia sorbitophila, an interspecies yeast hybrid reveals early steps of genome resolution following polyploidization.</title>
        <authorList>
            <person name="Leh Louis V."/>
            <person name="Despons L."/>
            <person name="Friedrich A."/>
            <person name="Martin T."/>
            <person name="Durrens P."/>
            <person name="Casaregola S."/>
            <person name="Neuveglise C."/>
            <person name="Fairhead C."/>
            <person name="Marck C."/>
            <person name="Cruz J.A."/>
            <person name="Straub M.L."/>
            <person name="Kugler V."/>
            <person name="Sacerdot C."/>
            <person name="Uzunov Z."/>
            <person name="Thierry A."/>
            <person name="Weiss S."/>
            <person name="Bleykasten C."/>
            <person name="De Montigny J."/>
            <person name="Jacques N."/>
            <person name="Jung P."/>
            <person name="Lemaire M."/>
            <person name="Mallet S."/>
            <person name="Morel G."/>
            <person name="Richard G.F."/>
            <person name="Sarkar A."/>
            <person name="Savel G."/>
            <person name="Schacherer J."/>
            <person name="Seret M.L."/>
            <person name="Talla E."/>
            <person name="Samson G."/>
            <person name="Jubin C."/>
            <person name="Poulain J."/>
            <person name="Vacherie B."/>
            <person name="Barbe V."/>
            <person name="Pelletier E."/>
            <person name="Sherman D.J."/>
            <person name="Westhof E."/>
            <person name="Weissenbach J."/>
            <person name="Baret P.V."/>
            <person name="Wincker P."/>
            <person name="Gaillardin C."/>
            <person name="Dujon B."/>
            <person name="Souciet J.L."/>
        </authorList>
    </citation>
    <scope>NUCLEOTIDE SEQUENCE [LARGE SCALE GENOMIC DNA]</scope>
    <source>
        <strain evidence="4">CBS 270.75 / DBVPG 7215 / KCTC 17166 / NRRL Y-17582</strain>
    </source>
</reference>
<feature type="region of interest" description="Disordered" evidence="1">
    <location>
        <begin position="660"/>
        <end position="679"/>
    </location>
</feature>
<dbReference type="RefSeq" id="XP_003644146.1">
    <property type="nucleotide sequence ID" value="XM_003644098.1"/>
</dbReference>
<feature type="compositionally biased region" description="Basic and acidic residues" evidence="1">
    <location>
        <begin position="627"/>
        <end position="647"/>
    </location>
</feature>
<dbReference type="OrthoDB" id="5563754at2759"/>
<evidence type="ECO:0000313" key="3">
    <source>
        <dbReference type="EMBL" id="AET37329.1"/>
    </source>
</evidence>
<sequence length="1015" mass="112227">MQSERTAQANTGGLSPELVPIVTLLSAQTHRRYIEGVFLILNDLNSDGSPGERLWKEVYGVLIGTQLALWDAKLFAANNYDAEKLMRTTTNPTYINFTDSNFRSLGPQDAAVDSAKKKLTNAISVSTTLKNRYFLQFNDLESFLRWNAAFRLSAFEFSALQESYTGALLSTRGSLLSDIRVILADTKFAYEEWVSVRFGSGMRWKRCYAVISQPSKKLKNGSRCGQISFYDTDKKLKKSTAMAVVTAAHAAYALYPSSPVLIDSSTMIKLEGSIIFSNKEVSKQADIFIMPEKHSAVPGYDTLIRFLIPLMNSFQLYGRPKTLIASKDDPNSLLFSLPTLPHVHYLQVDDLLSLSRASNSTWTVRDWRNQIKGILKGRLNKGYTGCGSTTGLNGALASPALGHSEYPASNSPTSPHFAPSSATSFLDTDRPNTITDTGPQINFNQPIAMPSRPSPVPVPVFMESRPSNSMKQFNGSYNADPNSEVKNSAAPQMQSSAEYSRVPKESHLKPNAQTAAPYPANEKVSVFKERPVNPLVNVPRNLQRDPTKTEHDNSYDTFAKFTTDTSSVLQIAEPDMDYNHRELYRSRADLSQIYDKYSEPPFGGQFTSSSHSLAPPRSNHHFASNSQKRDSVGAYDEYKGTDSHTKKLDISRLRNSVSSQSTAAVYEERNGRSSTGSSFENVTETAIENDDVLDDFYNLSKEISSMTVDTIEKPNNIQKPISVRSDSTNTSVNVFDPDYDAQSYLMNVESNFSGTDSNIISRSEESLPGSQYSVGRGVYKTKDNLSSVYSDTKSTAYLDHSTSRLPAKQSQSIPVSNNRSNEPLGIVKSGPQSNLHSRLTPRSSQESISGTPPSRSSPRSYSYQNMPQTKHMTNHNANQKSRIPMQQGMPNPYGRSTVQQQDAPPMSKSPAGRPMPPQQQNSQNQLPRLYPAANQPFELGGPLKGIQPIMQPQHRTLGSRAPVMGIPNPYGRPPPVQQLPGGYQPQKMPPLPQSHHQQLQPSAPNAMAPAYHGRQ</sequence>
<dbReference type="Gene3D" id="2.30.29.30">
    <property type="entry name" value="Pleckstrin-homology domain (PH domain)/Phosphotyrosine-binding domain (PTB)"/>
    <property type="match status" value="1"/>
</dbReference>
<dbReference type="Pfam" id="PF25381">
    <property type="entry name" value="PH_26"/>
    <property type="match status" value="1"/>
</dbReference>
<feature type="region of interest" description="Disordered" evidence="1">
    <location>
        <begin position="403"/>
        <end position="453"/>
    </location>
</feature>
<dbReference type="FunCoup" id="G8JMC0">
    <property type="interactions" value="172"/>
</dbReference>
<feature type="region of interest" description="Disordered" evidence="1">
    <location>
        <begin position="800"/>
        <end position="924"/>
    </location>
</feature>
<feature type="region of interest" description="Disordered" evidence="1">
    <location>
        <begin position="472"/>
        <end position="517"/>
    </location>
</feature>
<keyword evidence="4" id="KW-1185">Reference proteome</keyword>
<protein>
    <recommendedName>
        <fullName evidence="2">Skg3/CAF120-like PH-like domain-containing protein</fullName>
    </recommendedName>
</protein>
<dbReference type="Proteomes" id="UP000006790">
    <property type="component" value="Chromosome 1"/>
</dbReference>
<dbReference type="GeneID" id="11471332"/>
<proteinExistence type="predicted"/>
<dbReference type="EMBL" id="CP002497">
    <property type="protein sequence ID" value="AET37329.1"/>
    <property type="molecule type" value="Genomic_DNA"/>
</dbReference>
<dbReference type="STRING" id="931890.G8JMC0"/>
<feature type="region of interest" description="Disordered" evidence="1">
    <location>
        <begin position="601"/>
        <end position="647"/>
    </location>
</feature>
<feature type="compositionally biased region" description="Polar residues" evidence="1">
    <location>
        <begin position="472"/>
        <end position="498"/>
    </location>
</feature>
<feature type="compositionally biased region" description="Polar residues" evidence="1">
    <location>
        <begin position="808"/>
        <end position="821"/>
    </location>
</feature>
<dbReference type="HOGENOM" id="CLU_006977_1_0_1"/>
<feature type="region of interest" description="Disordered" evidence="1">
    <location>
        <begin position="960"/>
        <end position="1015"/>
    </location>
</feature>